<dbReference type="GO" id="GO:0051117">
    <property type="term" value="F:ATPase binding"/>
    <property type="evidence" value="ECO:0007669"/>
    <property type="project" value="TreeGrafter"/>
</dbReference>
<keyword evidence="2" id="KW-0378">Hydrolase</keyword>
<dbReference type="Gene3D" id="3.90.226.10">
    <property type="entry name" value="2-enoyl-CoA Hydratase, Chain A, domain 1"/>
    <property type="match status" value="1"/>
</dbReference>
<dbReference type="PANTHER" id="PTHR10381">
    <property type="entry name" value="ATP-DEPENDENT CLP PROTEASE PROTEOLYTIC SUBUNIT"/>
    <property type="match status" value="1"/>
</dbReference>
<dbReference type="GO" id="GO:0009368">
    <property type="term" value="C:endopeptidase Clp complex"/>
    <property type="evidence" value="ECO:0007669"/>
    <property type="project" value="TreeGrafter"/>
</dbReference>
<name>A0A9D1L3Z6_9BACT</name>
<evidence type="ECO:0000313" key="5">
    <source>
        <dbReference type="EMBL" id="HIU23270.1"/>
    </source>
</evidence>
<keyword evidence="1 5" id="KW-0645">Protease</keyword>
<reference evidence="5" key="1">
    <citation type="submission" date="2020-10" db="EMBL/GenBank/DDBJ databases">
        <authorList>
            <person name="Gilroy R."/>
        </authorList>
    </citation>
    <scope>NUCLEOTIDE SEQUENCE</scope>
    <source>
        <strain evidence="5">CHK197-8231</strain>
    </source>
</reference>
<dbReference type="Pfam" id="PF00574">
    <property type="entry name" value="CLP_protease"/>
    <property type="match status" value="1"/>
</dbReference>
<evidence type="ECO:0000256" key="4">
    <source>
        <dbReference type="SAM" id="MobiDB-lite"/>
    </source>
</evidence>
<feature type="region of interest" description="Disordered" evidence="4">
    <location>
        <begin position="222"/>
        <end position="256"/>
    </location>
</feature>
<keyword evidence="3" id="KW-0720">Serine protease</keyword>
<protein>
    <submittedName>
        <fullName evidence="5">Clp protease ClpP</fullName>
    </submittedName>
</protein>
<reference evidence="5" key="2">
    <citation type="journal article" date="2021" name="PeerJ">
        <title>Extensive microbial diversity within the chicken gut microbiome revealed by metagenomics and culture.</title>
        <authorList>
            <person name="Gilroy R."/>
            <person name="Ravi A."/>
            <person name="Getino M."/>
            <person name="Pursley I."/>
            <person name="Horton D.L."/>
            <person name="Alikhan N.F."/>
            <person name="Baker D."/>
            <person name="Gharbi K."/>
            <person name="Hall N."/>
            <person name="Watson M."/>
            <person name="Adriaenssens E.M."/>
            <person name="Foster-Nyarko E."/>
            <person name="Jarju S."/>
            <person name="Secka A."/>
            <person name="Antonio M."/>
            <person name="Oren A."/>
            <person name="Chaudhuri R.R."/>
            <person name="La Ragione R."/>
            <person name="Hildebrand F."/>
            <person name="Pallen M.J."/>
        </authorList>
    </citation>
    <scope>NUCLEOTIDE SEQUENCE</scope>
    <source>
        <strain evidence="5">CHK197-8231</strain>
    </source>
</reference>
<dbReference type="InterPro" id="IPR023562">
    <property type="entry name" value="ClpP/TepA"/>
</dbReference>
<evidence type="ECO:0000313" key="6">
    <source>
        <dbReference type="Proteomes" id="UP000824087"/>
    </source>
</evidence>
<evidence type="ECO:0000256" key="3">
    <source>
        <dbReference type="ARBA" id="ARBA00022825"/>
    </source>
</evidence>
<dbReference type="GO" id="GO:0004176">
    <property type="term" value="F:ATP-dependent peptidase activity"/>
    <property type="evidence" value="ECO:0007669"/>
    <property type="project" value="TreeGrafter"/>
</dbReference>
<dbReference type="CDD" id="cd07016">
    <property type="entry name" value="S14_ClpP_1"/>
    <property type="match status" value="1"/>
</dbReference>
<sequence length="283" mass="32312">MKKFYEFKNISPSTADLFIYGEIVQEKSVDYWTGEESQTDVGLMDFKKELDDIGNVQKINLYINSPGGDVFTASTMISMLQRKKDAGAHIDAYVDGLSASAASFLMMVADNLYLYKNSTVMVHKPMSWAVGNAIDMQKTIDALNKIEENVMLPMYMNKSKVSEDEIRSLINDETWLSASDMDKYFNVTILNEEKVAVANIHSNLFKNYHNVPDFIKKSLKNEEKEQKKEKNSPKIDEKTLEIDKKESISTENQSKEQEIKAKLGLIKSSLIIKKMKERNDVNE</sequence>
<evidence type="ECO:0000256" key="2">
    <source>
        <dbReference type="ARBA" id="ARBA00022801"/>
    </source>
</evidence>
<dbReference type="EMBL" id="DVML01000041">
    <property type="protein sequence ID" value="HIU23270.1"/>
    <property type="molecule type" value="Genomic_DNA"/>
</dbReference>
<dbReference type="SUPFAM" id="SSF52096">
    <property type="entry name" value="ClpP/crotonase"/>
    <property type="match status" value="1"/>
</dbReference>
<dbReference type="PANTHER" id="PTHR10381:SF70">
    <property type="entry name" value="ATP-DEPENDENT CLP PROTEASE PROTEOLYTIC SUBUNIT"/>
    <property type="match status" value="1"/>
</dbReference>
<organism evidence="5 6">
    <name type="scientific">Candidatus Fimihabitans intestinipullorum</name>
    <dbReference type="NCBI Taxonomy" id="2840820"/>
    <lineage>
        <taxon>Bacteria</taxon>
        <taxon>Bacillati</taxon>
        <taxon>Mycoplasmatota</taxon>
        <taxon>Mycoplasmatota incertae sedis</taxon>
        <taxon>Candidatus Fimihabitans</taxon>
    </lineage>
</organism>
<dbReference type="GO" id="GO:0004252">
    <property type="term" value="F:serine-type endopeptidase activity"/>
    <property type="evidence" value="ECO:0007669"/>
    <property type="project" value="TreeGrafter"/>
</dbReference>
<gene>
    <name evidence="5" type="ORF">IAD49_06800</name>
</gene>
<comment type="caution">
    <text evidence="5">The sequence shown here is derived from an EMBL/GenBank/DDBJ whole genome shotgun (WGS) entry which is preliminary data.</text>
</comment>
<dbReference type="InterPro" id="IPR029045">
    <property type="entry name" value="ClpP/crotonase-like_dom_sf"/>
</dbReference>
<accession>A0A9D1L3Z6</accession>
<dbReference type="AlphaFoldDB" id="A0A9D1L3Z6"/>
<dbReference type="NCBIfam" id="NF045542">
    <property type="entry name" value="Clp_rel_HeadMat"/>
    <property type="match status" value="1"/>
</dbReference>
<dbReference type="GO" id="GO:0006515">
    <property type="term" value="P:protein quality control for misfolded or incompletely synthesized proteins"/>
    <property type="evidence" value="ECO:0007669"/>
    <property type="project" value="TreeGrafter"/>
</dbReference>
<evidence type="ECO:0000256" key="1">
    <source>
        <dbReference type="ARBA" id="ARBA00022670"/>
    </source>
</evidence>
<proteinExistence type="predicted"/>
<dbReference type="Proteomes" id="UP000824087">
    <property type="component" value="Unassembled WGS sequence"/>
</dbReference>